<evidence type="ECO:0000256" key="1">
    <source>
        <dbReference type="ARBA" id="ARBA00004651"/>
    </source>
</evidence>
<feature type="transmembrane region" description="Helical" evidence="6">
    <location>
        <begin position="674"/>
        <end position="698"/>
    </location>
</feature>
<feature type="transmembrane region" description="Helical" evidence="6">
    <location>
        <begin position="288"/>
        <end position="310"/>
    </location>
</feature>
<feature type="transmembrane region" description="Helical" evidence="6">
    <location>
        <begin position="21"/>
        <end position="42"/>
    </location>
</feature>
<evidence type="ECO:0000259" key="8">
    <source>
        <dbReference type="Pfam" id="PF12704"/>
    </source>
</evidence>
<keyword evidence="10" id="KW-1185">Reference proteome</keyword>
<feature type="domain" description="ABC3 transporter permease C-terminal" evidence="7">
    <location>
        <begin position="677"/>
        <end position="790"/>
    </location>
</feature>
<dbReference type="InterPro" id="IPR025857">
    <property type="entry name" value="MacB_PCD"/>
</dbReference>
<evidence type="ECO:0000256" key="5">
    <source>
        <dbReference type="ARBA" id="ARBA00023136"/>
    </source>
</evidence>
<accession>A0A1G9LHI9</accession>
<evidence type="ECO:0000256" key="2">
    <source>
        <dbReference type="ARBA" id="ARBA00022475"/>
    </source>
</evidence>
<feature type="domain" description="ABC3 transporter permease C-terminal" evidence="7">
    <location>
        <begin position="294"/>
        <end position="410"/>
    </location>
</feature>
<evidence type="ECO:0000259" key="7">
    <source>
        <dbReference type="Pfam" id="PF02687"/>
    </source>
</evidence>
<feature type="domain" description="MacB-like periplasmic core" evidence="8">
    <location>
        <begin position="20"/>
        <end position="243"/>
    </location>
</feature>
<proteinExistence type="predicted"/>
<dbReference type="InterPro" id="IPR003838">
    <property type="entry name" value="ABC3_permease_C"/>
</dbReference>
<keyword evidence="4 6" id="KW-1133">Transmembrane helix</keyword>
<dbReference type="OrthoDB" id="5933722at2"/>
<dbReference type="Proteomes" id="UP000198901">
    <property type="component" value="Unassembled WGS sequence"/>
</dbReference>
<feature type="transmembrane region" description="Helical" evidence="6">
    <location>
        <begin position="339"/>
        <end position="362"/>
    </location>
</feature>
<dbReference type="GO" id="GO:0005886">
    <property type="term" value="C:plasma membrane"/>
    <property type="evidence" value="ECO:0007669"/>
    <property type="project" value="UniProtKB-SubCell"/>
</dbReference>
<keyword evidence="9" id="KW-0449">Lipoprotein</keyword>
<reference evidence="9 10" key="1">
    <citation type="submission" date="2016-10" db="EMBL/GenBank/DDBJ databases">
        <authorList>
            <person name="de Groot N.N."/>
        </authorList>
    </citation>
    <scope>NUCLEOTIDE SEQUENCE [LARGE SCALE GENOMIC DNA]</scope>
    <source>
        <strain evidence="9 10">DSM 21668</strain>
    </source>
</reference>
<keyword evidence="5 6" id="KW-0472">Membrane</keyword>
<feature type="transmembrane region" description="Helical" evidence="6">
    <location>
        <begin position="382"/>
        <end position="405"/>
    </location>
</feature>
<organism evidence="9 10">
    <name type="scientific">Siphonobacter aquaeclarae</name>
    <dbReference type="NCBI Taxonomy" id="563176"/>
    <lineage>
        <taxon>Bacteria</taxon>
        <taxon>Pseudomonadati</taxon>
        <taxon>Bacteroidota</taxon>
        <taxon>Cytophagia</taxon>
        <taxon>Cytophagales</taxon>
        <taxon>Cytophagaceae</taxon>
        <taxon>Siphonobacter</taxon>
    </lineage>
</organism>
<evidence type="ECO:0000256" key="3">
    <source>
        <dbReference type="ARBA" id="ARBA00022692"/>
    </source>
</evidence>
<dbReference type="STRING" id="563176.SAMN04488090_1421"/>
<evidence type="ECO:0000313" key="9">
    <source>
        <dbReference type="EMBL" id="SDL61371.1"/>
    </source>
</evidence>
<name>A0A1G9LHI9_9BACT</name>
<feature type="transmembrane region" description="Helical" evidence="6">
    <location>
        <begin position="726"/>
        <end position="746"/>
    </location>
</feature>
<keyword evidence="2" id="KW-1003">Cell membrane</keyword>
<dbReference type="InterPro" id="IPR050250">
    <property type="entry name" value="Macrolide_Exporter_MacB"/>
</dbReference>
<keyword evidence="3 6" id="KW-0812">Transmembrane</keyword>
<dbReference type="AlphaFoldDB" id="A0A1G9LHI9"/>
<gene>
    <name evidence="9" type="ORF">SAMN04488090_1421</name>
</gene>
<dbReference type="Pfam" id="PF12704">
    <property type="entry name" value="MacB_PCD"/>
    <property type="match status" value="2"/>
</dbReference>
<feature type="transmembrane region" description="Helical" evidence="6">
    <location>
        <begin position="426"/>
        <end position="450"/>
    </location>
</feature>
<dbReference type="Pfam" id="PF02687">
    <property type="entry name" value="FtsX"/>
    <property type="match status" value="2"/>
</dbReference>
<feature type="domain" description="MacB-like periplasmic core" evidence="8">
    <location>
        <begin position="437"/>
        <end position="640"/>
    </location>
</feature>
<sequence length="797" mass="89756">MIRNYFKIAYRNLLKNKAYSLINISGLAVGMAVAILIGLWIYDELSYDRYHESYDRVARVMQHQTANGETGSQFSIPFPLGKELQTTYGTSFKYVAMSSWVGGHILSTGDRKLSKTGVYMDIDAPHIFTLKMKYGTRNGLRDPHSILLSESAAKAFFGDANPLEKRLKIDNKLDVKVTGVFEDLPHNTDFRELEFIAPWLLYVESEDWIKRARDRGQWGNNSFQLFAQIADNTDFETVGKRIKLAKYNRVDKDEKKYKAEIFLHPLSRWRLYSHWDKQGNQTGGQIEYVWLFAIIGVFVLLLACINFMNLSTARSEKRAREVGIRKAIGSLRSQLIGQFFSESLLVVLIAMALSILLVELSLPWFNEIAGKKMSVLWSNPVFWGIVVSFAFLTGLLAGSYPALYLSSFQPVSVLKGTFRAGRYASVPRKVLVTLQFTVSVTLIIGTLIVYRQIQHTKNRPVGYSREGLVMMQMKSPDFYGKFDVLRNEWKNTGAVVEMAESSSPVTGLWSSNGGFEWQGKDPNLDAEFATVWVTPEFGKLVNWHVLKGRDFSRQRATDSLSVIINQSGVKFASLKDPVGTVLKWDGKNYTIIGVVQDLIQESPYHPVSPGVYFMDSNNVNWINLKLNPAQSASASLAKIESVFKRLVPTAPFDYQFVDQVFGEKFAAEERVGKLAAFFASLAIFISCLGLFGLASFMAEQRTKEIGIRKVLGASVLNLWGLLSKDFVGLVVLSCAIAVPLAWYGMANWLEKYEYRTDITWWVFLLAAVGALTITLLTVSYQAVRAAMMNPVRSLKAE</sequence>
<dbReference type="EMBL" id="FNGS01000002">
    <property type="protein sequence ID" value="SDL61371.1"/>
    <property type="molecule type" value="Genomic_DNA"/>
</dbReference>
<dbReference type="GO" id="GO:0022857">
    <property type="term" value="F:transmembrane transporter activity"/>
    <property type="evidence" value="ECO:0007669"/>
    <property type="project" value="TreeGrafter"/>
</dbReference>
<evidence type="ECO:0000256" key="6">
    <source>
        <dbReference type="SAM" id="Phobius"/>
    </source>
</evidence>
<dbReference type="PANTHER" id="PTHR30572">
    <property type="entry name" value="MEMBRANE COMPONENT OF TRANSPORTER-RELATED"/>
    <property type="match status" value="1"/>
</dbReference>
<dbReference type="PANTHER" id="PTHR30572:SF18">
    <property type="entry name" value="ABC-TYPE MACROLIDE FAMILY EXPORT SYSTEM PERMEASE COMPONENT 2"/>
    <property type="match status" value="1"/>
</dbReference>
<protein>
    <submittedName>
        <fullName evidence="9">ABC-type transport system, involved in lipoprotein release, permease component</fullName>
    </submittedName>
</protein>
<feature type="transmembrane region" description="Helical" evidence="6">
    <location>
        <begin position="758"/>
        <end position="783"/>
    </location>
</feature>
<evidence type="ECO:0000313" key="10">
    <source>
        <dbReference type="Proteomes" id="UP000198901"/>
    </source>
</evidence>
<dbReference type="RefSeq" id="WP_093199559.1">
    <property type="nucleotide sequence ID" value="NZ_FNGS01000002.1"/>
</dbReference>
<comment type="subcellular location">
    <subcellularLocation>
        <location evidence="1">Cell membrane</location>
        <topology evidence="1">Multi-pass membrane protein</topology>
    </subcellularLocation>
</comment>
<evidence type="ECO:0000256" key="4">
    <source>
        <dbReference type="ARBA" id="ARBA00022989"/>
    </source>
</evidence>